<proteinExistence type="predicted"/>
<accession>A0ABD3AQF6</accession>
<protein>
    <submittedName>
        <fullName evidence="1">Uncharacterized protein</fullName>
    </submittedName>
</protein>
<name>A0ABD3AQF6_9GENT</name>
<evidence type="ECO:0000313" key="2">
    <source>
        <dbReference type="Proteomes" id="UP001630127"/>
    </source>
</evidence>
<gene>
    <name evidence="1" type="ORF">ACH5RR_006911</name>
</gene>
<sequence>MSKLKQAKDRAVQDEIILGEVLEQQKAKEKDVKKVEDEFFLAERFCVSRAQEDIKDAVFKDLDLFKFSDYNLHTKQRVLDFLTSFGIPIRSTLRNLVLLDLLLIGVFLLKLRVHLI</sequence>
<keyword evidence="2" id="KW-1185">Reference proteome</keyword>
<dbReference type="Proteomes" id="UP001630127">
    <property type="component" value="Unassembled WGS sequence"/>
</dbReference>
<evidence type="ECO:0000313" key="1">
    <source>
        <dbReference type="EMBL" id="KAL3533390.1"/>
    </source>
</evidence>
<organism evidence="1 2">
    <name type="scientific">Cinchona calisaya</name>
    <dbReference type="NCBI Taxonomy" id="153742"/>
    <lineage>
        <taxon>Eukaryota</taxon>
        <taxon>Viridiplantae</taxon>
        <taxon>Streptophyta</taxon>
        <taxon>Embryophyta</taxon>
        <taxon>Tracheophyta</taxon>
        <taxon>Spermatophyta</taxon>
        <taxon>Magnoliopsida</taxon>
        <taxon>eudicotyledons</taxon>
        <taxon>Gunneridae</taxon>
        <taxon>Pentapetalae</taxon>
        <taxon>asterids</taxon>
        <taxon>lamiids</taxon>
        <taxon>Gentianales</taxon>
        <taxon>Rubiaceae</taxon>
        <taxon>Cinchonoideae</taxon>
        <taxon>Cinchoneae</taxon>
        <taxon>Cinchona</taxon>
    </lineage>
</organism>
<dbReference type="EMBL" id="JBJUIK010000003">
    <property type="protein sequence ID" value="KAL3533390.1"/>
    <property type="molecule type" value="Genomic_DNA"/>
</dbReference>
<comment type="caution">
    <text evidence="1">The sequence shown here is derived from an EMBL/GenBank/DDBJ whole genome shotgun (WGS) entry which is preliminary data.</text>
</comment>
<reference evidence="1 2" key="1">
    <citation type="submission" date="2024-11" db="EMBL/GenBank/DDBJ databases">
        <title>A near-complete genome assembly of Cinchona calisaya.</title>
        <authorList>
            <person name="Lian D.C."/>
            <person name="Zhao X.W."/>
            <person name="Wei L."/>
        </authorList>
    </citation>
    <scope>NUCLEOTIDE SEQUENCE [LARGE SCALE GENOMIC DNA]</scope>
    <source>
        <tissue evidence="1">Nenye</tissue>
    </source>
</reference>
<dbReference type="AlphaFoldDB" id="A0ABD3AQF6"/>